<proteinExistence type="inferred from homology"/>
<dbReference type="GO" id="GO:0005730">
    <property type="term" value="C:nucleolus"/>
    <property type="evidence" value="ECO:0007669"/>
    <property type="project" value="UniProtKB-SubCell"/>
</dbReference>
<dbReference type="AlphaFoldDB" id="A0A2P6U2C8"/>
<keyword evidence="8" id="KW-1185">Reference proteome</keyword>
<feature type="region of interest" description="Disordered" evidence="5">
    <location>
        <begin position="290"/>
        <end position="330"/>
    </location>
</feature>
<reference evidence="7 8" key="1">
    <citation type="journal article" date="2018" name="Plant J.">
        <title>Genome sequences of Chlorella sorokiniana UTEX 1602 and Micractinium conductrix SAG 241.80: implications to maltose excretion by a green alga.</title>
        <authorList>
            <person name="Arriola M.B."/>
            <person name="Velmurugan N."/>
            <person name="Zhang Y."/>
            <person name="Plunkett M.H."/>
            <person name="Hondzo H."/>
            <person name="Barney B.M."/>
        </authorList>
    </citation>
    <scope>NUCLEOTIDE SEQUENCE [LARGE SCALE GENOMIC DNA]</scope>
    <source>
        <strain evidence="8">UTEX 1602</strain>
    </source>
</reference>
<evidence type="ECO:0000256" key="2">
    <source>
        <dbReference type="ARBA" id="ARBA00010782"/>
    </source>
</evidence>
<evidence type="ECO:0000256" key="1">
    <source>
        <dbReference type="ARBA" id="ARBA00004604"/>
    </source>
</evidence>
<feature type="region of interest" description="Disordered" evidence="5">
    <location>
        <begin position="1"/>
        <end position="20"/>
    </location>
</feature>
<dbReference type="Pfam" id="PF04427">
    <property type="entry name" value="Brix"/>
    <property type="match status" value="1"/>
</dbReference>
<evidence type="ECO:0000256" key="5">
    <source>
        <dbReference type="SAM" id="MobiDB-lite"/>
    </source>
</evidence>
<dbReference type="InterPro" id="IPR007109">
    <property type="entry name" value="Brix"/>
</dbReference>
<sequence length="330" mass="36455">MVQATEPQTKLVKPRTKAGKRVLEKRAPKLVEDPKRALLVYGNKTSQVVKDVMTDLHKLKGTDAVKYSRNNADMRPFEAGGEGALESHCARNNCSLFALGSHQKKRPNNLILGRLFDFRLYDMVEFGVVSYRSVQSFGSGAAQAQLGNKPCFVFVGDVFENDSAMRQVKSLLLDYFRGRQVESINLKGLDRVILVTQHPENKRVLFRQYTVRYKKSGTRVPRTELTEMGPALDLEVRRSRQPPVDLEKEACKRPKVDKKKQKNVGSDVLEGKVGRIYMPKQDVGGMALAKPKGVKRERRAAAAEAAAAKKQRREGGGGAAAAAGGGGDSE</sequence>
<feature type="compositionally biased region" description="Gly residues" evidence="5">
    <location>
        <begin position="316"/>
        <end position="330"/>
    </location>
</feature>
<feature type="compositionally biased region" description="Basic and acidic residues" evidence="5">
    <location>
        <begin position="245"/>
        <end position="254"/>
    </location>
</feature>
<protein>
    <recommendedName>
        <fullName evidence="4">Ribosome production factor 2 homolog</fullName>
    </recommendedName>
    <alternativeName>
        <fullName evidence="4">Ribosome biogenesis protein RPF2 homolog</fullName>
    </alternativeName>
</protein>
<feature type="domain" description="Brix" evidence="6">
    <location>
        <begin position="35"/>
        <end position="245"/>
    </location>
</feature>
<dbReference type="SMART" id="SM00879">
    <property type="entry name" value="Brix"/>
    <property type="match status" value="1"/>
</dbReference>
<dbReference type="EMBL" id="LHPG02000002">
    <property type="protein sequence ID" value="PRW60459.1"/>
    <property type="molecule type" value="Genomic_DNA"/>
</dbReference>
<comment type="subcellular location">
    <subcellularLocation>
        <location evidence="1 4">Nucleus</location>
        <location evidence="1 4">Nucleolus</location>
    </subcellularLocation>
</comment>
<name>A0A2P6U2C8_CHLSO</name>
<dbReference type="InterPro" id="IPR039770">
    <property type="entry name" value="Rpf2"/>
</dbReference>
<dbReference type="PANTHER" id="PTHR12728:SF0">
    <property type="entry name" value="RIBOSOME PRODUCTION FACTOR 2 HOMOLOG"/>
    <property type="match status" value="1"/>
</dbReference>
<comment type="caution">
    <text evidence="7">The sequence shown here is derived from an EMBL/GenBank/DDBJ whole genome shotgun (WGS) entry which is preliminary data.</text>
</comment>
<evidence type="ECO:0000256" key="3">
    <source>
        <dbReference type="ARBA" id="ARBA00023242"/>
    </source>
</evidence>
<dbReference type="PANTHER" id="PTHR12728">
    <property type="entry name" value="BRIX DOMAIN CONTAINING PROTEIN"/>
    <property type="match status" value="1"/>
</dbReference>
<feature type="region of interest" description="Disordered" evidence="5">
    <location>
        <begin position="239"/>
        <end position="265"/>
    </location>
</feature>
<evidence type="ECO:0000259" key="6">
    <source>
        <dbReference type="PROSITE" id="PS50833"/>
    </source>
</evidence>
<evidence type="ECO:0000256" key="4">
    <source>
        <dbReference type="RuleBase" id="RU367086"/>
    </source>
</evidence>
<gene>
    <name evidence="7" type="ORF">C2E21_0948</name>
</gene>
<dbReference type="GO" id="GO:0000027">
    <property type="term" value="P:ribosomal large subunit assembly"/>
    <property type="evidence" value="ECO:0007669"/>
    <property type="project" value="InterPro"/>
</dbReference>
<evidence type="ECO:0000313" key="7">
    <source>
        <dbReference type="EMBL" id="PRW60459.1"/>
    </source>
</evidence>
<organism evidence="7 8">
    <name type="scientific">Chlorella sorokiniana</name>
    <name type="common">Freshwater green alga</name>
    <dbReference type="NCBI Taxonomy" id="3076"/>
    <lineage>
        <taxon>Eukaryota</taxon>
        <taxon>Viridiplantae</taxon>
        <taxon>Chlorophyta</taxon>
        <taxon>core chlorophytes</taxon>
        <taxon>Trebouxiophyceae</taxon>
        <taxon>Chlorellales</taxon>
        <taxon>Chlorellaceae</taxon>
        <taxon>Chlorella clade</taxon>
        <taxon>Chlorella</taxon>
    </lineage>
</organism>
<dbReference type="PROSITE" id="PS50833">
    <property type="entry name" value="BRIX"/>
    <property type="match status" value="1"/>
</dbReference>
<dbReference type="STRING" id="3076.A0A2P6U2C8"/>
<dbReference type="OrthoDB" id="407658at2759"/>
<comment type="similarity">
    <text evidence="2 4">Belongs to the RPF2 family.</text>
</comment>
<accession>A0A2P6U2C8</accession>
<dbReference type="GO" id="GO:0019843">
    <property type="term" value="F:rRNA binding"/>
    <property type="evidence" value="ECO:0007669"/>
    <property type="project" value="UniProtKB-UniRule"/>
</dbReference>
<evidence type="ECO:0000313" key="8">
    <source>
        <dbReference type="Proteomes" id="UP000239899"/>
    </source>
</evidence>
<dbReference type="Proteomes" id="UP000239899">
    <property type="component" value="Unassembled WGS sequence"/>
</dbReference>
<keyword evidence="3 4" id="KW-0539">Nucleus</keyword>
<dbReference type="GO" id="GO:0000463">
    <property type="term" value="P:maturation of LSU-rRNA from tricistronic rRNA transcript (SSU-rRNA, 5.8S rRNA, LSU-rRNA)"/>
    <property type="evidence" value="ECO:0007669"/>
    <property type="project" value="TreeGrafter"/>
</dbReference>